<accession>A0A016VIE6</accession>
<dbReference type="GO" id="GO:0005615">
    <property type="term" value="C:extracellular space"/>
    <property type="evidence" value="ECO:0007669"/>
    <property type="project" value="TreeGrafter"/>
</dbReference>
<evidence type="ECO:0000256" key="3">
    <source>
        <dbReference type="ARBA" id="ARBA00023157"/>
    </source>
</evidence>
<dbReference type="AlphaFoldDB" id="A0A016VIE6"/>
<dbReference type="PANTHER" id="PTHR11844:SF25">
    <property type="entry name" value="NTR DOMAIN-CONTAINING PROTEIN"/>
    <property type="match status" value="1"/>
</dbReference>
<feature type="disulfide bond" evidence="5">
    <location>
        <begin position="33"/>
        <end position="121"/>
    </location>
</feature>
<feature type="binding site" evidence="4">
    <location>
        <position position="31"/>
    </location>
    <ligand>
        <name>Zn(2+)</name>
        <dbReference type="ChEBI" id="CHEBI:29105"/>
        <note>ligand shared with metalloproteinase partner</note>
    </ligand>
</feature>
<dbReference type="SUPFAM" id="SSF50242">
    <property type="entry name" value="TIMP-like"/>
    <property type="match status" value="1"/>
</dbReference>
<reference evidence="9" key="1">
    <citation type="journal article" date="2015" name="Nat. Genet.">
        <title>The genome and transcriptome of the zoonotic hookworm Ancylostoma ceylanicum identify infection-specific gene families.</title>
        <authorList>
            <person name="Schwarz E.M."/>
            <person name="Hu Y."/>
            <person name="Antoshechkin I."/>
            <person name="Miller M.M."/>
            <person name="Sternberg P.W."/>
            <person name="Aroian R.V."/>
        </authorList>
    </citation>
    <scope>NUCLEOTIDE SEQUENCE</scope>
    <source>
        <strain evidence="9">HY135</strain>
    </source>
</reference>
<dbReference type="PROSITE" id="PS50189">
    <property type="entry name" value="NTR"/>
    <property type="match status" value="1"/>
</dbReference>
<evidence type="ECO:0000256" key="5">
    <source>
        <dbReference type="PIRSR" id="PIRSR601820-3"/>
    </source>
</evidence>
<dbReference type="GO" id="GO:0002020">
    <property type="term" value="F:protease binding"/>
    <property type="evidence" value="ECO:0007669"/>
    <property type="project" value="TreeGrafter"/>
</dbReference>
<dbReference type="GO" id="GO:0031012">
    <property type="term" value="C:extracellular matrix"/>
    <property type="evidence" value="ECO:0007669"/>
    <property type="project" value="TreeGrafter"/>
</dbReference>
<evidence type="ECO:0000256" key="2">
    <source>
        <dbReference type="ARBA" id="ARBA00022525"/>
    </source>
</evidence>
<keyword evidence="6" id="KW-0732">Signal</keyword>
<evidence type="ECO:0000256" key="6">
    <source>
        <dbReference type="SAM" id="SignalP"/>
    </source>
</evidence>
<feature type="signal peptide" evidence="6">
    <location>
        <begin position="1"/>
        <end position="26"/>
    </location>
</feature>
<evidence type="ECO:0000256" key="4">
    <source>
        <dbReference type="PIRSR" id="PIRSR601820-1"/>
    </source>
</evidence>
<name>A0A016VIE6_9BILA</name>
<evidence type="ECO:0000256" key="1">
    <source>
        <dbReference type="ARBA" id="ARBA00004613"/>
    </source>
</evidence>
<dbReference type="InterPro" id="IPR001134">
    <property type="entry name" value="Netrin_domain"/>
</dbReference>
<keyword evidence="9" id="KW-1185">Reference proteome</keyword>
<dbReference type="InterPro" id="IPR008993">
    <property type="entry name" value="TIMP-like_OB-fold"/>
</dbReference>
<dbReference type="PANTHER" id="PTHR11844">
    <property type="entry name" value="METALLOPROTEASE INHIBITOR"/>
    <property type="match status" value="1"/>
</dbReference>
<evidence type="ECO:0000313" key="9">
    <source>
        <dbReference type="Proteomes" id="UP000024635"/>
    </source>
</evidence>
<sequence>MYIISIQLRRERMLLLLILLGSFTAAEKVNCNCTAISLEQRLCLGSYVSHVVSRGEDVSLRTHYLRVYTVEHKKVYKNSSELPTKIVTTQKCGIKLRNGTEYLIGAWYTDYANHGLYIVKCDLRKKWNNVTEEDRDKLEKYYSSNYTCPEPVEYEDDF</sequence>
<dbReference type="OrthoDB" id="5894219at2759"/>
<proteinExistence type="predicted"/>
<keyword evidence="2" id="KW-0964">Secreted</keyword>
<evidence type="ECO:0000313" key="8">
    <source>
        <dbReference type="EMBL" id="EYC27195.1"/>
    </source>
</evidence>
<dbReference type="GO" id="GO:0046872">
    <property type="term" value="F:metal ion binding"/>
    <property type="evidence" value="ECO:0007669"/>
    <property type="project" value="UniProtKB-KW"/>
</dbReference>
<comment type="subcellular location">
    <subcellularLocation>
        <location evidence="1">Secreted</location>
    </subcellularLocation>
</comment>
<gene>
    <name evidence="8" type="primary">Acey_s0009.g569</name>
    <name evidence="8" type="ORF">Y032_0009g569</name>
</gene>
<dbReference type="EMBL" id="JARK01001345">
    <property type="protein sequence ID" value="EYC27195.1"/>
    <property type="molecule type" value="Genomic_DNA"/>
</dbReference>
<evidence type="ECO:0000259" key="7">
    <source>
        <dbReference type="PROSITE" id="PS50189"/>
    </source>
</evidence>
<dbReference type="Gene3D" id="2.40.50.120">
    <property type="match status" value="1"/>
</dbReference>
<dbReference type="Proteomes" id="UP000024635">
    <property type="component" value="Unassembled WGS sequence"/>
</dbReference>
<comment type="caution">
    <text evidence="8">The sequence shown here is derived from an EMBL/GenBank/DDBJ whole genome shotgun (WGS) entry which is preliminary data.</text>
</comment>
<dbReference type="Pfam" id="PF00965">
    <property type="entry name" value="TIMP"/>
    <property type="match status" value="1"/>
</dbReference>
<dbReference type="GO" id="GO:0008191">
    <property type="term" value="F:metalloendopeptidase inhibitor activity"/>
    <property type="evidence" value="ECO:0007669"/>
    <property type="project" value="InterPro"/>
</dbReference>
<keyword evidence="4" id="KW-0479">Metal-binding</keyword>
<feature type="chain" id="PRO_5001490174" description="NTR domain-containing protein" evidence="6">
    <location>
        <begin position="27"/>
        <end position="158"/>
    </location>
</feature>
<dbReference type="InterPro" id="IPR001820">
    <property type="entry name" value="TIMP"/>
</dbReference>
<keyword evidence="3 5" id="KW-1015">Disulfide bond</keyword>
<protein>
    <recommendedName>
        <fullName evidence="7">NTR domain-containing protein</fullName>
    </recommendedName>
</protein>
<feature type="disulfide bond" evidence="5">
    <location>
        <begin position="31"/>
        <end position="92"/>
    </location>
</feature>
<dbReference type="STRING" id="53326.A0A016VIE6"/>
<dbReference type="GO" id="GO:0051045">
    <property type="term" value="P:negative regulation of membrane protein ectodomain proteolysis"/>
    <property type="evidence" value="ECO:0007669"/>
    <property type="project" value="TreeGrafter"/>
</dbReference>
<keyword evidence="4" id="KW-0862">Zinc</keyword>
<organism evidence="8 9">
    <name type="scientific">Ancylostoma ceylanicum</name>
    <dbReference type="NCBI Taxonomy" id="53326"/>
    <lineage>
        <taxon>Eukaryota</taxon>
        <taxon>Metazoa</taxon>
        <taxon>Ecdysozoa</taxon>
        <taxon>Nematoda</taxon>
        <taxon>Chromadorea</taxon>
        <taxon>Rhabditida</taxon>
        <taxon>Rhabditina</taxon>
        <taxon>Rhabditomorpha</taxon>
        <taxon>Strongyloidea</taxon>
        <taxon>Ancylostomatidae</taxon>
        <taxon>Ancylostomatinae</taxon>
        <taxon>Ancylostoma</taxon>
    </lineage>
</organism>
<feature type="domain" description="NTR" evidence="7">
    <location>
        <begin position="31"/>
        <end position="148"/>
    </location>
</feature>